<dbReference type="STRING" id="655815.ZPR_2923"/>
<name>D5BGR2_ZUNPS</name>
<organism evidence="1 2">
    <name type="scientific">Zunongwangia profunda (strain DSM 18752 / CCTCC AB 206139 / SM-A87)</name>
    <name type="common">Wangia profunda</name>
    <dbReference type="NCBI Taxonomy" id="655815"/>
    <lineage>
        <taxon>Bacteria</taxon>
        <taxon>Pseudomonadati</taxon>
        <taxon>Bacteroidota</taxon>
        <taxon>Flavobacteriia</taxon>
        <taxon>Flavobacteriales</taxon>
        <taxon>Flavobacteriaceae</taxon>
        <taxon>Zunongwangia</taxon>
    </lineage>
</organism>
<reference evidence="1 2" key="1">
    <citation type="journal article" date="2010" name="BMC Genomics">
        <title>The complete genome of Zunongwangia profunda SM-A87 reveals its adaptation to the deep-sea environment and ecological role in sedimentary organic nitrogen degradation.</title>
        <authorList>
            <person name="Qin Q.L."/>
            <person name="Zhang X.Y."/>
            <person name="Wang X.M."/>
            <person name="Liu G.M."/>
            <person name="Chen X.L."/>
            <person name="Xie B.B."/>
            <person name="Dang H.Y."/>
            <person name="Zhou B.C."/>
            <person name="Yu J."/>
            <person name="Zhang Y.Z."/>
        </authorList>
    </citation>
    <scope>NUCLEOTIDE SEQUENCE [LARGE SCALE GENOMIC DNA]</scope>
    <source>
        <strain evidence="2">DSM 18752 / CCTCC AB 206139 / SM-A87</strain>
    </source>
</reference>
<sequence>MKNLIEAFKIGKPIIPILIKYWFRRVKAILKDSIFQNPMFKLNLFA</sequence>
<protein>
    <submittedName>
        <fullName evidence="1">Uncharacterized protein</fullName>
    </submittedName>
</protein>
<keyword evidence="2" id="KW-1185">Reference proteome</keyword>
<proteinExistence type="predicted"/>
<accession>D5BGR2</accession>
<dbReference type="Proteomes" id="UP000001654">
    <property type="component" value="Chromosome"/>
</dbReference>
<evidence type="ECO:0000313" key="1">
    <source>
        <dbReference type="EMBL" id="ADF53243.1"/>
    </source>
</evidence>
<gene>
    <name evidence="1" type="ordered locus">ZPR_2923</name>
</gene>
<dbReference type="AlphaFoldDB" id="D5BGR2"/>
<dbReference type="HOGENOM" id="CLU_3190977_0_0_10"/>
<dbReference type="EMBL" id="CP001650">
    <property type="protein sequence ID" value="ADF53243.1"/>
    <property type="molecule type" value="Genomic_DNA"/>
</dbReference>
<dbReference type="KEGG" id="zpr:ZPR_2923"/>
<evidence type="ECO:0000313" key="2">
    <source>
        <dbReference type="Proteomes" id="UP000001654"/>
    </source>
</evidence>